<protein>
    <submittedName>
        <fullName evidence="2">Uncharacterized protein</fullName>
    </submittedName>
</protein>
<keyword evidence="3" id="KW-1185">Reference proteome</keyword>
<sequence length="74" mass="8034">MGGGDRRLSDAARKRYEKGAEWSRTSPSVGLYADPALMIIVSIKPLNRSGGFTHCEAPGGRSLRGPLSYRKVPM</sequence>
<comment type="caution">
    <text evidence="2">The sequence shown here is derived from an EMBL/GenBank/DDBJ whole genome shotgun (WGS) entry which is preliminary data.</text>
</comment>
<reference evidence="2 3" key="1">
    <citation type="journal article" date="2019" name="Commun. Biol.">
        <title>The bagworm genome reveals a unique fibroin gene that provides high tensile strength.</title>
        <authorList>
            <person name="Kono N."/>
            <person name="Nakamura H."/>
            <person name="Ohtoshi R."/>
            <person name="Tomita M."/>
            <person name="Numata K."/>
            <person name="Arakawa K."/>
        </authorList>
    </citation>
    <scope>NUCLEOTIDE SEQUENCE [LARGE SCALE GENOMIC DNA]</scope>
</reference>
<evidence type="ECO:0000313" key="3">
    <source>
        <dbReference type="Proteomes" id="UP000299102"/>
    </source>
</evidence>
<evidence type="ECO:0000256" key="1">
    <source>
        <dbReference type="SAM" id="MobiDB-lite"/>
    </source>
</evidence>
<evidence type="ECO:0000313" key="2">
    <source>
        <dbReference type="EMBL" id="GBP56105.1"/>
    </source>
</evidence>
<feature type="region of interest" description="Disordered" evidence="1">
    <location>
        <begin position="1"/>
        <end position="20"/>
    </location>
</feature>
<dbReference type="AlphaFoldDB" id="A0A4C1X1C6"/>
<dbReference type="EMBL" id="BGZK01000684">
    <property type="protein sequence ID" value="GBP56105.1"/>
    <property type="molecule type" value="Genomic_DNA"/>
</dbReference>
<name>A0A4C1X1C6_EUMVA</name>
<gene>
    <name evidence="2" type="ORF">EVAR_43869_1</name>
</gene>
<accession>A0A4C1X1C6</accession>
<proteinExistence type="predicted"/>
<organism evidence="2 3">
    <name type="scientific">Eumeta variegata</name>
    <name type="common">Bagworm moth</name>
    <name type="synonym">Eumeta japonica</name>
    <dbReference type="NCBI Taxonomy" id="151549"/>
    <lineage>
        <taxon>Eukaryota</taxon>
        <taxon>Metazoa</taxon>
        <taxon>Ecdysozoa</taxon>
        <taxon>Arthropoda</taxon>
        <taxon>Hexapoda</taxon>
        <taxon>Insecta</taxon>
        <taxon>Pterygota</taxon>
        <taxon>Neoptera</taxon>
        <taxon>Endopterygota</taxon>
        <taxon>Lepidoptera</taxon>
        <taxon>Glossata</taxon>
        <taxon>Ditrysia</taxon>
        <taxon>Tineoidea</taxon>
        <taxon>Psychidae</taxon>
        <taxon>Oiketicinae</taxon>
        <taxon>Eumeta</taxon>
    </lineage>
</organism>
<dbReference type="Proteomes" id="UP000299102">
    <property type="component" value="Unassembled WGS sequence"/>
</dbReference>